<evidence type="ECO:0000256" key="4">
    <source>
        <dbReference type="ARBA" id="ARBA00022801"/>
    </source>
</evidence>
<dbReference type="EMBL" id="CAJPIZ010005105">
    <property type="protein sequence ID" value="CAG2108270.1"/>
    <property type="molecule type" value="Genomic_DNA"/>
</dbReference>
<dbReference type="GO" id="GO:0046512">
    <property type="term" value="P:sphingosine biosynthetic process"/>
    <property type="evidence" value="ECO:0007669"/>
    <property type="project" value="TreeGrafter"/>
</dbReference>
<dbReference type="OrthoDB" id="191371at2759"/>
<dbReference type="Pfam" id="PF17048">
    <property type="entry name" value="Ceramidse_alk_C"/>
    <property type="match status" value="1"/>
</dbReference>
<dbReference type="PANTHER" id="PTHR12670">
    <property type="entry name" value="CERAMIDASE"/>
    <property type="match status" value="1"/>
</dbReference>
<dbReference type="Gene3D" id="2.60.40.2300">
    <property type="entry name" value="Neutral/alkaline non-lysosomal ceramidase, C-terminal domain"/>
    <property type="match status" value="1"/>
</dbReference>
<evidence type="ECO:0000313" key="11">
    <source>
        <dbReference type="Proteomes" id="UP000759131"/>
    </source>
</evidence>
<feature type="binding site" evidence="6">
    <location>
        <position position="163"/>
    </location>
    <ligand>
        <name>Zn(2+)</name>
        <dbReference type="ChEBI" id="CHEBI:29105"/>
    </ligand>
</feature>
<dbReference type="InterPro" id="IPR031329">
    <property type="entry name" value="NEUT/ALK_ceramidase_N"/>
</dbReference>
<keyword evidence="6" id="KW-0862">Zinc</keyword>
<dbReference type="AlphaFoldDB" id="A0A7R9Q0M2"/>
<dbReference type="Pfam" id="PF04734">
    <property type="entry name" value="Ceramidase_alk"/>
    <property type="match status" value="1"/>
</dbReference>
<evidence type="ECO:0000313" key="10">
    <source>
        <dbReference type="EMBL" id="CAD7627840.1"/>
    </source>
</evidence>
<dbReference type="GO" id="GO:0017040">
    <property type="term" value="F:N-acylsphingosine amidohydrolase activity"/>
    <property type="evidence" value="ECO:0007669"/>
    <property type="project" value="UniProtKB-UniRule"/>
</dbReference>
<reference evidence="10" key="1">
    <citation type="submission" date="2020-11" db="EMBL/GenBank/DDBJ databases">
        <authorList>
            <person name="Tran Van P."/>
        </authorList>
    </citation>
    <scope>NUCLEOTIDE SEQUENCE</scope>
</reference>
<comment type="similarity">
    <text evidence="1 7">Belongs to the neutral ceramidase family.</text>
</comment>
<keyword evidence="11" id="KW-1185">Reference proteome</keyword>
<dbReference type="InterPro" id="IPR006823">
    <property type="entry name" value="Ceramidase_alk"/>
</dbReference>
<evidence type="ECO:0000256" key="5">
    <source>
        <dbReference type="PIRSR" id="PIRSR606823-1"/>
    </source>
</evidence>
<evidence type="ECO:0000256" key="6">
    <source>
        <dbReference type="PIRSR" id="PIRSR606823-2"/>
    </source>
</evidence>
<sequence length="745" mass="81975">MVSENGGGKRVMETHITGSKVRVQLNEMTGCMHTQIDISDMDGIRMQSFFIHTILCVVCLHAVVSPVGCDKYRIGVGIGDITGPAADINMMGYAKPGQDTHGIHLRLFSRAAIIEDLSGNRVVFVSADIAMISQLIKLEVIKILEQNYKGVYTINNVMLASTHTHSGPAGFLQYILYIISSQGFIEQNFKAIRDGIVRSIDRAHHNMTEGNIYLKTGQLLDASINRSPTAYANNTKEERDKYEYNTDKNMTVLKLADNNGRPVGAISWFAVHATSMNNTNKLISGDNKGYASQLFEQDINGGTLHGKGPFVALFPQSNEGDVSPNTKGPFCLDTGLPCDTNTSTCGGRNENCVAFGPGNDMFESTKIIGFRQYSKAKELFKSADTELSGNIQYIHQTINMSDVTIQLPNNATAKTCAAAMGYSFAAGTTDGPGAFDFRQGDTSSSPFWNLVRNLIRTPSQQLIDCQNPKPILFATGEMHFPYLWEPSVLPTQIFRIGGLLIIAVPAELTTMSGRRLRDAVKVAFDKESANSDVDVVIAGLANAYSSYVATFEEYQIQRYEGASTLFGPHTLNAYIQQYSQLATNLAKGVSVSAGPTEPNLLQSQICLKPGVIYDGSPFGKRFGDVVTDANDRYSPGATVKVTFVAANPRNDLKSESTFLAVEKLIANTSNWSLIATDANWETRFYWRRTNTFFGESEVDIVWDIPRDIEAGKYRIRHYGNSKNLMQTIKAYIGTSRTFDIIHQNI</sequence>
<dbReference type="EC" id="3.5.1.23" evidence="2 7"/>
<protein>
    <recommendedName>
        <fullName evidence="3 7">Neutral ceramidase</fullName>
        <ecNumber evidence="2 7">3.5.1.23</ecNumber>
    </recommendedName>
</protein>
<feature type="domain" description="Neutral/alkaline non-lysosomal ceramidase N-terminal" evidence="8">
    <location>
        <begin position="72"/>
        <end position="576"/>
    </location>
</feature>
<proteinExistence type="inferred from homology"/>
<organism evidence="10">
    <name type="scientific">Medioppia subpectinata</name>
    <dbReference type="NCBI Taxonomy" id="1979941"/>
    <lineage>
        <taxon>Eukaryota</taxon>
        <taxon>Metazoa</taxon>
        <taxon>Ecdysozoa</taxon>
        <taxon>Arthropoda</taxon>
        <taxon>Chelicerata</taxon>
        <taxon>Arachnida</taxon>
        <taxon>Acari</taxon>
        <taxon>Acariformes</taxon>
        <taxon>Sarcoptiformes</taxon>
        <taxon>Oribatida</taxon>
        <taxon>Brachypylina</taxon>
        <taxon>Oppioidea</taxon>
        <taxon>Oppiidae</taxon>
        <taxon>Medioppia</taxon>
    </lineage>
</organism>
<evidence type="ECO:0000259" key="9">
    <source>
        <dbReference type="Pfam" id="PF17048"/>
    </source>
</evidence>
<dbReference type="GO" id="GO:0046514">
    <property type="term" value="P:ceramide catabolic process"/>
    <property type="evidence" value="ECO:0007669"/>
    <property type="project" value="InterPro"/>
</dbReference>
<keyword evidence="6" id="KW-0479">Metal-binding</keyword>
<comment type="catalytic activity">
    <reaction evidence="7">
        <text>an N-acylsphing-4-enine + H2O = sphing-4-enine + a fatty acid</text>
        <dbReference type="Rhea" id="RHEA:20856"/>
        <dbReference type="ChEBI" id="CHEBI:15377"/>
        <dbReference type="ChEBI" id="CHEBI:28868"/>
        <dbReference type="ChEBI" id="CHEBI:52639"/>
        <dbReference type="ChEBI" id="CHEBI:57756"/>
        <dbReference type="EC" id="3.5.1.23"/>
    </reaction>
</comment>
<dbReference type="InterPro" id="IPR031331">
    <property type="entry name" value="NEUT/ALK_ceramidase_C"/>
</dbReference>
<dbReference type="GO" id="GO:0042759">
    <property type="term" value="P:long-chain fatty acid biosynthetic process"/>
    <property type="evidence" value="ECO:0007669"/>
    <property type="project" value="TreeGrafter"/>
</dbReference>
<feature type="binding site" evidence="6">
    <location>
        <position position="547"/>
    </location>
    <ligand>
        <name>Zn(2+)</name>
        <dbReference type="ChEBI" id="CHEBI:29105"/>
    </ligand>
</feature>
<dbReference type="InterPro" id="IPR038445">
    <property type="entry name" value="NCDase_C_sf"/>
</dbReference>
<feature type="binding site" evidence="6">
    <location>
        <position position="272"/>
    </location>
    <ligand>
        <name>Zn(2+)</name>
        <dbReference type="ChEBI" id="CHEBI:29105"/>
    </ligand>
</feature>
<gene>
    <name evidence="10" type="ORF">OSB1V03_LOCUS8265</name>
</gene>
<dbReference type="Proteomes" id="UP000759131">
    <property type="component" value="Unassembled WGS sequence"/>
</dbReference>
<feature type="binding site" evidence="6">
    <location>
        <position position="507"/>
    </location>
    <ligand>
        <name>Zn(2+)</name>
        <dbReference type="ChEBI" id="CHEBI:29105"/>
    </ligand>
</feature>
<keyword evidence="7" id="KW-0443">Lipid metabolism</keyword>
<evidence type="ECO:0000256" key="1">
    <source>
        <dbReference type="ARBA" id="ARBA00009835"/>
    </source>
</evidence>
<dbReference type="GO" id="GO:0005576">
    <property type="term" value="C:extracellular region"/>
    <property type="evidence" value="ECO:0007669"/>
    <property type="project" value="TreeGrafter"/>
</dbReference>
<accession>A0A7R9Q0M2</accession>
<feature type="active site" description="Nucleophile" evidence="5">
    <location>
        <position position="323"/>
    </location>
</feature>
<dbReference type="GO" id="GO:0016020">
    <property type="term" value="C:membrane"/>
    <property type="evidence" value="ECO:0007669"/>
    <property type="project" value="GOC"/>
</dbReference>
<evidence type="ECO:0000256" key="7">
    <source>
        <dbReference type="RuleBase" id="RU366019"/>
    </source>
</evidence>
<evidence type="ECO:0000256" key="3">
    <source>
        <dbReference type="ARBA" id="ARBA00019235"/>
    </source>
</evidence>
<keyword evidence="4 7" id="KW-0378">Hydrolase</keyword>
<name>A0A7R9Q0M2_9ACAR</name>
<feature type="domain" description="Neutral/alkaline non-lysosomal ceramidase C-terminal" evidence="9">
    <location>
        <begin position="579"/>
        <end position="740"/>
    </location>
</feature>
<keyword evidence="7" id="KW-0746">Sphingolipid metabolism</keyword>
<evidence type="ECO:0000259" key="8">
    <source>
        <dbReference type="Pfam" id="PF04734"/>
    </source>
</evidence>
<comment type="cofactor">
    <cofactor evidence="6">
        <name>Zn(2+)</name>
        <dbReference type="ChEBI" id="CHEBI:29105"/>
    </cofactor>
    <text evidence="6">Binds 1 zinc ion per subunit.</text>
</comment>
<evidence type="ECO:0000256" key="2">
    <source>
        <dbReference type="ARBA" id="ARBA00011891"/>
    </source>
</evidence>
<dbReference type="GO" id="GO:0046872">
    <property type="term" value="F:metal ion binding"/>
    <property type="evidence" value="ECO:0007669"/>
    <property type="project" value="UniProtKB-KW"/>
</dbReference>
<dbReference type="PANTHER" id="PTHR12670:SF1">
    <property type="entry name" value="NEUTRAL CERAMIDASE"/>
    <property type="match status" value="1"/>
</dbReference>
<dbReference type="EMBL" id="OC859680">
    <property type="protein sequence ID" value="CAD7627840.1"/>
    <property type="molecule type" value="Genomic_DNA"/>
</dbReference>